<evidence type="ECO:0000313" key="2">
    <source>
        <dbReference type="Proteomes" id="UP000324222"/>
    </source>
</evidence>
<protein>
    <submittedName>
        <fullName evidence="1">Uncharacterized protein</fullName>
    </submittedName>
</protein>
<evidence type="ECO:0000313" key="1">
    <source>
        <dbReference type="EMBL" id="MPC93325.1"/>
    </source>
</evidence>
<name>A0A5B7JFF5_PORTR</name>
<dbReference type="Proteomes" id="UP000324222">
    <property type="component" value="Unassembled WGS sequence"/>
</dbReference>
<sequence length="51" mass="6077">MTRLDSYEKSKYTGEVWSLLALFLYRSRHSYPSQHLYLIQQHKATVASQFP</sequence>
<accession>A0A5B7JFF5</accession>
<comment type="caution">
    <text evidence="1">The sequence shown here is derived from an EMBL/GenBank/DDBJ whole genome shotgun (WGS) entry which is preliminary data.</text>
</comment>
<reference evidence="1 2" key="1">
    <citation type="submission" date="2019-05" db="EMBL/GenBank/DDBJ databases">
        <title>Another draft genome of Portunus trituberculatus and its Hox gene families provides insights of decapod evolution.</title>
        <authorList>
            <person name="Jeong J.-H."/>
            <person name="Song I."/>
            <person name="Kim S."/>
            <person name="Choi T."/>
            <person name="Kim D."/>
            <person name="Ryu S."/>
            <person name="Kim W."/>
        </authorList>
    </citation>
    <scope>NUCLEOTIDE SEQUENCE [LARGE SCALE GENOMIC DNA]</scope>
    <source>
        <tissue evidence="1">Muscle</tissue>
    </source>
</reference>
<gene>
    <name evidence="1" type="ORF">E2C01_088449</name>
</gene>
<organism evidence="1 2">
    <name type="scientific">Portunus trituberculatus</name>
    <name type="common">Swimming crab</name>
    <name type="synonym">Neptunus trituberculatus</name>
    <dbReference type="NCBI Taxonomy" id="210409"/>
    <lineage>
        <taxon>Eukaryota</taxon>
        <taxon>Metazoa</taxon>
        <taxon>Ecdysozoa</taxon>
        <taxon>Arthropoda</taxon>
        <taxon>Crustacea</taxon>
        <taxon>Multicrustacea</taxon>
        <taxon>Malacostraca</taxon>
        <taxon>Eumalacostraca</taxon>
        <taxon>Eucarida</taxon>
        <taxon>Decapoda</taxon>
        <taxon>Pleocyemata</taxon>
        <taxon>Brachyura</taxon>
        <taxon>Eubrachyura</taxon>
        <taxon>Portunoidea</taxon>
        <taxon>Portunidae</taxon>
        <taxon>Portuninae</taxon>
        <taxon>Portunus</taxon>
    </lineage>
</organism>
<proteinExistence type="predicted"/>
<keyword evidence="2" id="KW-1185">Reference proteome</keyword>
<dbReference type="AlphaFoldDB" id="A0A5B7JFF5"/>
<dbReference type="EMBL" id="VSRR010094492">
    <property type="protein sequence ID" value="MPC93325.1"/>
    <property type="molecule type" value="Genomic_DNA"/>
</dbReference>